<dbReference type="Gene3D" id="3.30.70.1320">
    <property type="entry name" value="Multidrug efflux transporter AcrB pore domain like"/>
    <property type="match status" value="1"/>
</dbReference>
<dbReference type="EMBL" id="CT573072">
    <property type="protein sequence ID" value="CAJ72667.1"/>
    <property type="molecule type" value="Genomic_DNA"/>
</dbReference>
<feature type="transmembrane region" description="Helical" evidence="1">
    <location>
        <begin position="360"/>
        <end position="379"/>
    </location>
</feature>
<dbReference type="GO" id="GO:0005886">
    <property type="term" value="C:plasma membrane"/>
    <property type="evidence" value="ECO:0007669"/>
    <property type="project" value="TreeGrafter"/>
</dbReference>
<feature type="transmembrane region" description="Helical" evidence="1">
    <location>
        <begin position="964"/>
        <end position="981"/>
    </location>
</feature>
<accession>Q1Q006</accession>
<dbReference type="InterPro" id="IPR027463">
    <property type="entry name" value="AcrB_DN_DC_subdom"/>
</dbReference>
<dbReference type="AlphaFoldDB" id="Q1Q006"/>
<name>Q1Q006_KUEST</name>
<feature type="transmembrane region" description="Helical" evidence="1">
    <location>
        <begin position="338"/>
        <end position="355"/>
    </location>
</feature>
<reference evidence="2" key="1">
    <citation type="journal article" date="2006" name="Nature">
        <title>Deciphering the evolution and metabolism of an anammox bacterium from a community genome.</title>
        <authorList>
            <person name="Strous M."/>
            <person name="Pelletier E."/>
            <person name="Mangenot S."/>
            <person name="Rattei T."/>
            <person name="Lehner A."/>
            <person name="Taylor M.W."/>
            <person name="Horn M."/>
            <person name="Daims H."/>
            <person name="Bartol-Mavel D."/>
            <person name="Wincker P."/>
            <person name="Barbe V."/>
            <person name="Fonknechten N."/>
            <person name="Vallenet D."/>
            <person name="Segurens B."/>
            <person name="Schenowitz-Truong C."/>
            <person name="Medigue C."/>
            <person name="Collingro A."/>
            <person name="Snel B."/>
            <person name="Dutilh B.E."/>
            <person name="OpDenCamp H.J.M."/>
            <person name="vanDerDrift C."/>
            <person name="Cirpus I."/>
            <person name="vanDePas-Schoonen K.T."/>
            <person name="Harhangi H.R."/>
            <person name="vanNiftrik L."/>
            <person name="Schmid M."/>
            <person name="Keltjens J."/>
            <person name="vanDeVossenberg J."/>
            <person name="Kartal B."/>
            <person name="Meier H."/>
            <person name="Frishman D."/>
            <person name="Huynen M.A."/>
            <person name="Mewes H."/>
            <person name="Weissenbach J."/>
            <person name="Jetten M.S.M."/>
            <person name="Wagner M."/>
            <person name="LePaslier D."/>
        </authorList>
    </citation>
    <scope>NUCLEOTIDE SEQUENCE</scope>
</reference>
<dbReference type="EMBL" id="CP049055">
    <property type="protein sequence ID" value="QII09953.1"/>
    <property type="molecule type" value="Genomic_DNA"/>
</dbReference>
<feature type="transmembrane region" description="Helical" evidence="1">
    <location>
        <begin position="526"/>
        <end position="547"/>
    </location>
</feature>
<dbReference type="SUPFAM" id="SSF82693">
    <property type="entry name" value="Multidrug efflux transporter AcrB pore domain, PN1, PN2, PC1 and PC2 subdomains"/>
    <property type="match status" value="2"/>
</dbReference>
<keyword evidence="1" id="KW-1133">Transmembrane helix</keyword>
<evidence type="ECO:0000256" key="1">
    <source>
        <dbReference type="SAM" id="Phobius"/>
    </source>
</evidence>
<dbReference type="Gene3D" id="3.30.70.1440">
    <property type="entry name" value="Multidrug efflux transporter AcrB pore domain"/>
    <property type="match status" value="1"/>
</dbReference>
<dbReference type="GO" id="GO:0042910">
    <property type="term" value="F:xenobiotic transmembrane transporter activity"/>
    <property type="evidence" value="ECO:0007669"/>
    <property type="project" value="TreeGrafter"/>
</dbReference>
<feature type="transmembrane region" description="Helical" evidence="1">
    <location>
        <begin position="429"/>
        <end position="450"/>
    </location>
</feature>
<feature type="transmembrane region" description="Helical" evidence="1">
    <location>
        <begin position="462"/>
        <end position="489"/>
    </location>
</feature>
<dbReference type="Gene3D" id="3.30.2090.10">
    <property type="entry name" value="Multidrug efflux transporter AcrB TolC docking domain, DN and DC subdomains"/>
    <property type="match status" value="2"/>
</dbReference>
<dbReference type="Gene3D" id="1.20.1640.10">
    <property type="entry name" value="Multidrug efflux transporter AcrB transmembrane domain"/>
    <property type="match status" value="2"/>
</dbReference>
<dbReference type="Gene3D" id="3.30.70.1430">
    <property type="entry name" value="Multidrug efflux transporter AcrB pore domain"/>
    <property type="match status" value="2"/>
</dbReference>
<reference evidence="3 4" key="3">
    <citation type="submission" date="2020-02" db="EMBL/GenBank/DDBJ databases">
        <title>Newly sequenced genome of strain CSTR1 showed variability in Candidatus Kuenenia stuttgartiensis genomes.</title>
        <authorList>
            <person name="Ding C."/>
            <person name="Adrian L."/>
        </authorList>
    </citation>
    <scope>NUCLEOTIDE SEQUENCE [LARGE SCALE GENOMIC DNA]</scope>
    <source>
        <strain evidence="3 4">CSTR1</strain>
    </source>
</reference>
<keyword evidence="1" id="KW-0472">Membrane</keyword>
<dbReference type="SUPFAM" id="SSF82866">
    <property type="entry name" value="Multidrug efflux transporter AcrB transmembrane domain"/>
    <property type="match status" value="2"/>
</dbReference>
<gene>
    <name evidence="2" type="primary">ACRB</name>
    <name evidence="3" type="ORF">KsCSTR_05740</name>
    <name evidence="2" type="ORF">kustd1922</name>
</gene>
<dbReference type="PRINTS" id="PR00702">
    <property type="entry name" value="ACRIFLAVINRP"/>
</dbReference>
<dbReference type="InterPro" id="IPR001036">
    <property type="entry name" value="Acrflvin-R"/>
</dbReference>
<organism evidence="2">
    <name type="scientific">Kuenenia stuttgartiensis</name>
    <dbReference type="NCBI Taxonomy" id="174633"/>
    <lineage>
        <taxon>Bacteria</taxon>
        <taxon>Pseudomonadati</taxon>
        <taxon>Planctomycetota</taxon>
        <taxon>Candidatus Brocadiia</taxon>
        <taxon>Candidatus Brocadiales</taxon>
        <taxon>Candidatus Brocadiaceae</taxon>
        <taxon>Candidatus Kuenenia</taxon>
    </lineage>
</organism>
<feature type="transmembrane region" description="Helical" evidence="1">
    <location>
        <begin position="863"/>
        <end position="882"/>
    </location>
</feature>
<evidence type="ECO:0000313" key="3">
    <source>
        <dbReference type="EMBL" id="QII09953.1"/>
    </source>
</evidence>
<sequence>MDKLTRFTISHARFSCLLIVAILLGGLAIFVSQPRQEDPEITLRSAQVITSFPGLSPERIEQLITRPIEDKIKELSEIDKIKSVSMTGLSIVTPEAHARYHDMDTIWTDLRNKMNDLRDSLPEGTQGLTVNDDYGRVAVVTLALTGADYSMAELNEVAKDIKDSLSSLPLVARVDLYGVQDERIWLEFDAHFMAQFKLTPTAIVTALRAQNIVLPGGTVNAAGQTVVIEPSGDFRSVDEIRNLAIETDDGELVYLRDLATVRRGYVDPPKAPAFYNNQPAIVLGVSMMTASNVVELGKQVNARLGTLKPKLPVGMQLDVAIFQPDLVEASVNDATNNLLQTMVVVLVVVMLFLGWRIGLIVGTMVPLTMMATLIGMYIWDIELHRVSIAAIIVALGLLVDNGVVIAEDIRQRMDNGVERLEAALATPKILAIPLLTSSLTTVIAFLPLVLIDDTTGEFLRSLGQVLAIALLSSWVLAITVIPAFCYWFLPVSTNTNSKNTGSTNNSANTYKAPVYKFYRQLLGILLKWRVAFIVLMIICLFASSQVFKFVKQRSLGPSERNQFTVYIDLPAEADISETLIASHKLAAYLNDKGKNPEVTGILTYVGSGGPRFFLALSPNDAQPNKAFLVVNTQTSDQIARVMQRVEEFIKQDLPQANGRADILFLGHGALGSVEIRVRGPNADVLRALGAQVKDAFYSVPGAQTIRSDWENPVFKLVVDIDQERARRAGVTSEAIARTLSASFDGYQITSYREDDKVIPVTIRAQSDDRGNLDRLRTVEILSDAGVPVPLLQIADFKGVVEASRIRRYNQQRALTIAGKHPRLTAIELYAAMQEGLNAIEVPSGYTLELEGEIKGAQESNSKLFGYAPHALFLIMLLLVLQFNSFRRSAIILLTIPLVIIGANFGLMIFSAFFDFTAMLGLFSLAGIIVNNGIVMIDRIDQARDEGLVVDAAVTIAALARARPIIMTTITTIAGLLPLALFGGEFWYGMAIVIMCGLGMGTILTLGFVPVLYSLMFRYKDAAPATATEHAI</sequence>
<reference evidence="2" key="2">
    <citation type="submission" date="2006-01" db="EMBL/GenBank/DDBJ databases">
        <authorList>
            <person name="Genoscope"/>
        </authorList>
    </citation>
    <scope>NUCLEOTIDE SEQUENCE</scope>
</reference>
<dbReference type="Pfam" id="PF00873">
    <property type="entry name" value="ACR_tran"/>
    <property type="match status" value="1"/>
</dbReference>
<dbReference type="PANTHER" id="PTHR32063:SF18">
    <property type="entry name" value="CATION EFFLUX SYSTEM PROTEIN"/>
    <property type="match status" value="1"/>
</dbReference>
<feature type="transmembrane region" description="Helical" evidence="1">
    <location>
        <begin position="915"/>
        <end position="936"/>
    </location>
</feature>
<feature type="transmembrane region" description="Helical" evidence="1">
    <location>
        <begin position="385"/>
        <end position="406"/>
    </location>
</feature>
<dbReference type="RefSeq" id="WP_164994446.1">
    <property type="nucleotide sequence ID" value="NZ_CP049055.1"/>
</dbReference>
<feature type="transmembrane region" description="Helical" evidence="1">
    <location>
        <begin position="889"/>
        <end position="909"/>
    </location>
</feature>
<evidence type="ECO:0000313" key="4">
    <source>
        <dbReference type="Proteomes" id="UP000501926"/>
    </source>
</evidence>
<feature type="transmembrane region" description="Helical" evidence="1">
    <location>
        <begin position="12"/>
        <end position="31"/>
    </location>
</feature>
<dbReference type="Proteomes" id="UP000501926">
    <property type="component" value="Chromosome"/>
</dbReference>
<keyword evidence="1" id="KW-0812">Transmembrane</keyword>
<feature type="transmembrane region" description="Helical" evidence="1">
    <location>
        <begin position="987"/>
        <end position="1012"/>
    </location>
</feature>
<dbReference type="SUPFAM" id="SSF82714">
    <property type="entry name" value="Multidrug efflux transporter AcrB TolC docking domain, DN and DC subdomains"/>
    <property type="match status" value="2"/>
</dbReference>
<evidence type="ECO:0000313" key="2">
    <source>
        <dbReference type="EMBL" id="CAJ72667.1"/>
    </source>
</evidence>
<dbReference type="PANTHER" id="PTHR32063">
    <property type="match status" value="1"/>
</dbReference>
<protein>
    <submittedName>
        <fullName evidence="3">Acriflavin resistance protein</fullName>
    </submittedName>
    <submittedName>
        <fullName evidence="2">Similar to multicomponent efflux pump (Cytoplasmic membrane subunit, RND type ABC transporters)</fullName>
    </submittedName>
</protein>
<proteinExistence type="predicted"/>